<dbReference type="SUPFAM" id="SSF53850">
    <property type="entry name" value="Periplasmic binding protein-like II"/>
    <property type="match status" value="1"/>
</dbReference>
<dbReference type="InterPro" id="IPR000847">
    <property type="entry name" value="LysR_HTH_N"/>
</dbReference>
<dbReference type="GO" id="GO:0003700">
    <property type="term" value="F:DNA-binding transcription factor activity"/>
    <property type="evidence" value="ECO:0007669"/>
    <property type="project" value="InterPro"/>
</dbReference>
<dbReference type="Gene3D" id="3.40.190.10">
    <property type="entry name" value="Periplasmic binding protein-like II"/>
    <property type="match status" value="2"/>
</dbReference>
<dbReference type="Proteomes" id="UP000292445">
    <property type="component" value="Unassembled WGS sequence"/>
</dbReference>
<evidence type="ECO:0000256" key="1">
    <source>
        <dbReference type="ARBA" id="ARBA00009437"/>
    </source>
</evidence>
<comment type="caution">
    <text evidence="6">The sequence shown here is derived from an EMBL/GenBank/DDBJ whole genome shotgun (WGS) entry which is preliminary data.</text>
</comment>
<dbReference type="Pfam" id="PF00126">
    <property type="entry name" value="HTH_1"/>
    <property type="match status" value="1"/>
</dbReference>
<comment type="similarity">
    <text evidence="1">Belongs to the LysR transcriptional regulatory family.</text>
</comment>
<dbReference type="InterPro" id="IPR036390">
    <property type="entry name" value="WH_DNA-bd_sf"/>
</dbReference>
<name>A0A4Q7NLW7_9BURK</name>
<keyword evidence="3 6" id="KW-0238">DNA-binding</keyword>
<keyword evidence="2" id="KW-0805">Transcription regulation</keyword>
<reference evidence="6 7" key="1">
    <citation type="submission" date="2019-02" db="EMBL/GenBank/DDBJ databases">
        <title>Genomic Encyclopedia of Type Strains, Phase IV (KMG-IV): sequencing the most valuable type-strain genomes for metagenomic binning, comparative biology and taxonomic classification.</title>
        <authorList>
            <person name="Goeker M."/>
        </authorList>
    </citation>
    <scope>NUCLEOTIDE SEQUENCE [LARGE SCALE GENOMIC DNA]</scope>
    <source>
        <strain evidence="6 7">K24</strain>
    </source>
</reference>
<evidence type="ECO:0000256" key="3">
    <source>
        <dbReference type="ARBA" id="ARBA00023125"/>
    </source>
</evidence>
<evidence type="ECO:0000313" key="6">
    <source>
        <dbReference type="EMBL" id="RZS86161.1"/>
    </source>
</evidence>
<dbReference type="RefSeq" id="WP_165404530.1">
    <property type="nucleotide sequence ID" value="NZ_SGXC01000001.1"/>
</dbReference>
<dbReference type="SUPFAM" id="SSF46785">
    <property type="entry name" value="Winged helix' DNA-binding domain"/>
    <property type="match status" value="1"/>
</dbReference>
<dbReference type="AlphaFoldDB" id="A0A4Q7NLW7"/>
<protein>
    <submittedName>
        <fullName evidence="6">DNA-binding transcriptional LysR family regulator</fullName>
    </submittedName>
</protein>
<evidence type="ECO:0000256" key="4">
    <source>
        <dbReference type="ARBA" id="ARBA00023163"/>
    </source>
</evidence>
<dbReference type="InterPro" id="IPR050950">
    <property type="entry name" value="HTH-type_LysR_regulators"/>
</dbReference>
<keyword evidence="7" id="KW-1185">Reference proteome</keyword>
<evidence type="ECO:0000256" key="2">
    <source>
        <dbReference type="ARBA" id="ARBA00023015"/>
    </source>
</evidence>
<dbReference type="PANTHER" id="PTHR30419">
    <property type="entry name" value="HTH-TYPE TRANSCRIPTIONAL REGULATOR YBHD"/>
    <property type="match status" value="1"/>
</dbReference>
<organism evidence="6 7">
    <name type="scientific">Pigmentiphaga kullae</name>
    <dbReference type="NCBI Taxonomy" id="151784"/>
    <lineage>
        <taxon>Bacteria</taxon>
        <taxon>Pseudomonadati</taxon>
        <taxon>Pseudomonadota</taxon>
        <taxon>Betaproteobacteria</taxon>
        <taxon>Burkholderiales</taxon>
        <taxon>Alcaligenaceae</taxon>
        <taxon>Pigmentiphaga</taxon>
    </lineage>
</organism>
<dbReference type="PANTHER" id="PTHR30419:SF8">
    <property type="entry name" value="NITROGEN ASSIMILATION TRANSCRIPTIONAL ACTIVATOR-RELATED"/>
    <property type="match status" value="1"/>
</dbReference>
<accession>A0A4Q7NLW7</accession>
<dbReference type="Pfam" id="PF03466">
    <property type="entry name" value="LysR_substrate"/>
    <property type="match status" value="1"/>
</dbReference>
<dbReference type="EMBL" id="SGXC01000001">
    <property type="protein sequence ID" value="RZS86161.1"/>
    <property type="molecule type" value="Genomic_DNA"/>
</dbReference>
<evidence type="ECO:0000259" key="5">
    <source>
        <dbReference type="PROSITE" id="PS50931"/>
    </source>
</evidence>
<dbReference type="InterPro" id="IPR005119">
    <property type="entry name" value="LysR_subst-bd"/>
</dbReference>
<evidence type="ECO:0000313" key="7">
    <source>
        <dbReference type="Proteomes" id="UP000292445"/>
    </source>
</evidence>
<dbReference type="GO" id="GO:0005829">
    <property type="term" value="C:cytosol"/>
    <property type="evidence" value="ECO:0007669"/>
    <property type="project" value="TreeGrafter"/>
</dbReference>
<dbReference type="PROSITE" id="PS50931">
    <property type="entry name" value="HTH_LYSR"/>
    <property type="match status" value="1"/>
</dbReference>
<dbReference type="Gene3D" id="1.10.10.10">
    <property type="entry name" value="Winged helix-like DNA-binding domain superfamily/Winged helix DNA-binding domain"/>
    <property type="match status" value="1"/>
</dbReference>
<keyword evidence="4" id="KW-0804">Transcription</keyword>
<sequence length="313" mass="35202">MTQLDWYIRNELRPRHLRLLVALDELRHIGKVAAHINVTQPAVSKMLGEMEKGLDLKLFERTPKGVTPTLYGECLIRHARRLLNDFSQARDELKGLLDGDTGRIRVGVLSNVVPALLPRSVALLKQRAPRTNVLLREGTMERLLPQLLQGELDLIVGRLAEKHALPELGGKVLSQEPVVLIARPGHPLARRKRLEWADIMHCPWVLPSSEGLLHEPLERTFEQHGFPMPADFVEALSVQFVLAYLQETDAIATMTRDIAHHYRRQGLVSVLPFNFPKLMRPLGITWNLNRTMSPSTTLLIECLEEAAASGAPA</sequence>
<gene>
    <name evidence="6" type="ORF">EV675_2195</name>
</gene>
<feature type="domain" description="HTH lysR-type" evidence="5">
    <location>
        <begin position="12"/>
        <end position="69"/>
    </location>
</feature>
<dbReference type="GO" id="GO:0003677">
    <property type="term" value="F:DNA binding"/>
    <property type="evidence" value="ECO:0007669"/>
    <property type="project" value="UniProtKB-KW"/>
</dbReference>
<proteinExistence type="inferred from homology"/>
<dbReference type="InterPro" id="IPR036388">
    <property type="entry name" value="WH-like_DNA-bd_sf"/>
</dbReference>